<proteinExistence type="predicted"/>
<dbReference type="Proteomes" id="UP000238348">
    <property type="component" value="Chromosome"/>
</dbReference>
<feature type="transmembrane region" description="Helical" evidence="1">
    <location>
        <begin position="131"/>
        <end position="151"/>
    </location>
</feature>
<evidence type="ECO:0000313" key="3">
    <source>
        <dbReference type="Proteomes" id="UP000238348"/>
    </source>
</evidence>
<evidence type="ECO:0000313" key="2">
    <source>
        <dbReference type="EMBL" id="AUX42334.1"/>
    </source>
</evidence>
<keyword evidence="1" id="KW-0472">Membrane</keyword>
<protein>
    <submittedName>
        <fullName evidence="2">Uncharacterized protein</fullName>
    </submittedName>
</protein>
<sequence>MTPRVTPTPAPAAVRRVLLLCGAAAFCAGVVRLNERRAPWSADEVDLASLAVAMLHRGAAWIRPTYHPLDPDAFVRLGDGIIAPPLASALMAVPGLLGVRLPGAWPVVGALLLVAGIAAVVRAVTPQRWTLVLLGVAATLALAPGLVLDLLKLEAEIPLTGFGLLGLALALDPRARGAPFRFRPALSGGGAAGPASERPWPATAPEVRRLRPSLPRVLVYSTRMTQCAARV</sequence>
<name>A0A2L0ESS4_SORCE</name>
<reference evidence="2 3" key="1">
    <citation type="submission" date="2015-09" db="EMBL/GenBank/DDBJ databases">
        <title>Sorangium comparison.</title>
        <authorList>
            <person name="Zaburannyi N."/>
            <person name="Bunk B."/>
            <person name="Overmann J."/>
            <person name="Mueller R."/>
        </authorList>
    </citation>
    <scope>NUCLEOTIDE SEQUENCE [LARGE SCALE GENOMIC DNA]</scope>
    <source>
        <strain evidence="2 3">So ce26</strain>
    </source>
</reference>
<dbReference type="AlphaFoldDB" id="A0A2L0ESS4"/>
<feature type="transmembrane region" description="Helical" evidence="1">
    <location>
        <begin position="12"/>
        <end position="31"/>
    </location>
</feature>
<organism evidence="2 3">
    <name type="scientific">Sorangium cellulosum</name>
    <name type="common">Polyangium cellulosum</name>
    <dbReference type="NCBI Taxonomy" id="56"/>
    <lineage>
        <taxon>Bacteria</taxon>
        <taxon>Pseudomonadati</taxon>
        <taxon>Myxococcota</taxon>
        <taxon>Polyangia</taxon>
        <taxon>Polyangiales</taxon>
        <taxon>Polyangiaceae</taxon>
        <taxon>Sorangium</taxon>
    </lineage>
</organism>
<keyword evidence="1" id="KW-0812">Transmembrane</keyword>
<dbReference type="EMBL" id="CP012673">
    <property type="protein sequence ID" value="AUX42334.1"/>
    <property type="molecule type" value="Genomic_DNA"/>
</dbReference>
<dbReference type="RefSeq" id="WP_104981166.1">
    <property type="nucleotide sequence ID" value="NZ_CP012673.1"/>
</dbReference>
<keyword evidence="1" id="KW-1133">Transmembrane helix</keyword>
<accession>A0A2L0ESS4</accession>
<gene>
    <name evidence="2" type="ORF">SOCE26_037640</name>
</gene>
<feature type="transmembrane region" description="Helical" evidence="1">
    <location>
        <begin position="103"/>
        <end position="124"/>
    </location>
</feature>
<evidence type="ECO:0000256" key="1">
    <source>
        <dbReference type="SAM" id="Phobius"/>
    </source>
</evidence>